<proteinExistence type="predicted"/>
<dbReference type="AlphaFoldDB" id="A0A1J1H1G4"/>
<dbReference type="EMBL" id="LN835299">
    <property type="protein sequence ID" value="CRG98768.1"/>
    <property type="molecule type" value="Genomic_DNA"/>
</dbReference>
<dbReference type="Proteomes" id="UP000220158">
    <property type="component" value="Chromosome 4"/>
</dbReference>
<accession>A0A1J1H1G4</accession>
<dbReference type="GeneID" id="39734868"/>
<dbReference type="OrthoDB" id="10380718at2759"/>
<sequence length="591" mass="70385">MYFYNSVAVNNSTQKNNSKCEKNVFFIESDPSSEEINDFSSYSNIIDTETKKLKYLEQIIFLIEYEENMFLSTNSNSEIHTSWYIIFQSIIEELKFKAFKNENIKICIILYKSYKVDENFVFYKLCFLFDLQYLSVNLIKYLIDISKLRSINMFDMEEKIKNRKFQSTLCSFEDVLLLLNRIIIYNSTNKNVIYVNKIIYYTQTVMPQHLNINILKKRLESIEKVGEFFYIRLKKEKKKNIRILEEVIAESVFQNYIKKKIILYKLKNCLMRIMSLSKNYTSNILNVVNGLNVHINIYLLSSKEEYIKNIVTLHKENSKLTPKALYIDSSSEILKKENSKYINIEDFKVIIKDDEKKTLSYNNANFIKITHFLNSEFLQIENNLSSNYFIFPQSNYYQNKYKLKKNKDLTEEDYFKQKDKRNVKIFNSLLSSLIKKKKIAMGVFFRHSTPVIILLIPYIPPPVNKKKKTPAGFLLKQYPFLNDIKYLDCNYMKHKMSFNYHIKNNISNFMRKSINSNIYFNDSSKKSSTKNVSVNQNLVKRDKLCIDLITNILKYIESDEFNPYMIENINMNKIRMAIENVIFNEKKKLLI</sequence>
<keyword evidence="2" id="KW-1185">Reference proteome</keyword>
<dbReference type="KEGG" id="prel:PRELSG_0411800"/>
<reference evidence="1 2" key="1">
    <citation type="submission" date="2015-04" db="EMBL/GenBank/DDBJ databases">
        <authorList>
            <consortium name="Pathogen Informatics"/>
        </authorList>
    </citation>
    <scope>NUCLEOTIDE SEQUENCE [LARGE SCALE GENOMIC DNA]</scope>
    <source>
        <strain evidence="1 2">SGS1</strain>
    </source>
</reference>
<gene>
    <name evidence="1" type="ORF">PRELSG_0411800</name>
</gene>
<dbReference type="RefSeq" id="XP_028531777.1">
    <property type="nucleotide sequence ID" value="XM_028680263.1"/>
</dbReference>
<dbReference type="VEuPathDB" id="PlasmoDB:PRELSG_0411800"/>
<organism evidence="1 2">
    <name type="scientific">Plasmodium relictum</name>
    <dbReference type="NCBI Taxonomy" id="85471"/>
    <lineage>
        <taxon>Eukaryota</taxon>
        <taxon>Sar</taxon>
        <taxon>Alveolata</taxon>
        <taxon>Apicomplexa</taxon>
        <taxon>Aconoidasida</taxon>
        <taxon>Haemosporida</taxon>
        <taxon>Plasmodiidae</taxon>
        <taxon>Plasmodium</taxon>
        <taxon>Plasmodium (Haemamoeba)</taxon>
    </lineage>
</organism>
<dbReference type="SUPFAM" id="SSF100939">
    <property type="entry name" value="SPOC domain-like"/>
    <property type="match status" value="1"/>
</dbReference>
<dbReference type="InterPro" id="IPR036465">
    <property type="entry name" value="vWFA_dom_sf"/>
</dbReference>
<dbReference type="Gene3D" id="3.40.50.410">
    <property type="entry name" value="von Willebrand factor, type A domain"/>
    <property type="match status" value="1"/>
</dbReference>
<dbReference type="OMA" id="NVHINIY"/>
<evidence type="ECO:0000313" key="1">
    <source>
        <dbReference type="EMBL" id="CRG98768.1"/>
    </source>
</evidence>
<dbReference type="Gene3D" id="2.40.290.10">
    <property type="match status" value="1"/>
</dbReference>
<name>A0A1J1H1G4_PLARL</name>
<protein>
    <submittedName>
        <fullName evidence="1">Uncharacterized protein</fullName>
    </submittedName>
</protein>
<evidence type="ECO:0000313" key="2">
    <source>
        <dbReference type="Proteomes" id="UP000220158"/>
    </source>
</evidence>
<dbReference type="InterPro" id="IPR016194">
    <property type="entry name" value="SPOC-like_C_dom_sf"/>
</dbReference>